<accession>A0ABX2MZY6</accession>
<reference evidence="1 2" key="1">
    <citation type="submission" date="2020-06" db="EMBL/GenBank/DDBJ databases">
        <authorList>
            <person name="Kim S.-J."/>
            <person name="Park S.-J."/>
        </authorList>
    </citation>
    <scope>NUCLEOTIDE SEQUENCE [LARGE SCALE GENOMIC DNA]</scope>
    <source>
        <strain evidence="1 2">SW-151</strain>
    </source>
</reference>
<sequence length="251" mass="28881">MTINPNFSAIPAEVLSEIREGAKTEWPDDSEMQDYYIDEEAGGYLAVQSIEYGAALPVQTNILAEAMEFHDTWESRAGFVQEEVEAYSELQTLPPDDIPSDAFDGFVKSAAAENDWYSLQLDEVKRAIDGYRYIQRTREKVEPIRDLLVRMEDIIGQECYNANIQNYSSWGEWDGEGRSFRYPVTYIRKGEEEKRRARTADLEHEELVTGHYKFGANELSIYRALLKVVDMLEAEYGFQRPKLDREAGTND</sequence>
<comment type="caution">
    <text evidence="1">The sequence shown here is derived from an EMBL/GenBank/DDBJ whole genome shotgun (WGS) entry which is preliminary data.</text>
</comment>
<keyword evidence="2" id="KW-1185">Reference proteome</keyword>
<dbReference type="Proteomes" id="UP000652427">
    <property type="component" value="Unassembled WGS sequence"/>
</dbReference>
<organism evidence="1 2">
    <name type="scientific">Parasphingorhabdus flavimaris</name>
    <dbReference type="NCBI Taxonomy" id="266812"/>
    <lineage>
        <taxon>Bacteria</taxon>
        <taxon>Pseudomonadati</taxon>
        <taxon>Pseudomonadota</taxon>
        <taxon>Alphaproteobacteria</taxon>
        <taxon>Sphingomonadales</taxon>
        <taxon>Sphingomonadaceae</taxon>
        <taxon>Parasphingorhabdus</taxon>
    </lineage>
</organism>
<protein>
    <recommendedName>
        <fullName evidence="3">HD domain-containing protein</fullName>
    </recommendedName>
</protein>
<evidence type="ECO:0000313" key="2">
    <source>
        <dbReference type="Proteomes" id="UP000652427"/>
    </source>
</evidence>
<proteinExistence type="predicted"/>
<evidence type="ECO:0000313" key="1">
    <source>
        <dbReference type="EMBL" id="NVD27003.1"/>
    </source>
</evidence>
<name>A0ABX2MZY6_9SPHN</name>
<gene>
    <name evidence="1" type="ORF">HUO14_03655</name>
</gene>
<evidence type="ECO:0008006" key="3">
    <source>
        <dbReference type="Google" id="ProtNLM"/>
    </source>
</evidence>
<dbReference type="RefSeq" id="WP_176278501.1">
    <property type="nucleotide sequence ID" value="NZ_JABWMH010000001.1"/>
</dbReference>
<dbReference type="EMBL" id="JABWMH010000001">
    <property type="protein sequence ID" value="NVD27003.1"/>
    <property type="molecule type" value="Genomic_DNA"/>
</dbReference>